<accession>A0AA92X756</accession>
<protein>
    <submittedName>
        <fullName evidence="1">Uncharacterized protein</fullName>
    </submittedName>
</protein>
<dbReference type="EMBL" id="QYYG01000001">
    <property type="protein sequence ID" value="RJF58461.1"/>
    <property type="molecule type" value="Genomic_DNA"/>
</dbReference>
<evidence type="ECO:0000313" key="2">
    <source>
        <dbReference type="Proteomes" id="UP000284338"/>
    </source>
</evidence>
<organism evidence="1 2">
    <name type="scientific">Serratia inhibens</name>
    <dbReference type="NCBI Taxonomy" id="2338073"/>
    <lineage>
        <taxon>Bacteria</taxon>
        <taxon>Pseudomonadati</taxon>
        <taxon>Pseudomonadota</taxon>
        <taxon>Gammaproteobacteria</taxon>
        <taxon>Enterobacterales</taxon>
        <taxon>Yersiniaceae</taxon>
        <taxon>Serratia</taxon>
    </lineage>
</organism>
<comment type="caution">
    <text evidence="1">The sequence shown here is derived from an EMBL/GenBank/DDBJ whole genome shotgun (WGS) entry which is preliminary data.</text>
</comment>
<dbReference type="Proteomes" id="UP000284338">
    <property type="component" value="Unassembled WGS sequence"/>
</dbReference>
<dbReference type="RefSeq" id="WP_119803708.1">
    <property type="nucleotide sequence ID" value="NZ_QYYG01000001.1"/>
</dbReference>
<gene>
    <name evidence="1" type="ORF">D4100_06825</name>
</gene>
<dbReference type="AlphaFoldDB" id="A0AA92X756"/>
<proteinExistence type="predicted"/>
<reference evidence="1 2" key="1">
    <citation type="submission" date="2018-09" db="EMBL/GenBank/DDBJ databases">
        <title>Draft genome of a novel serratia sp. strain with antifungal activity.</title>
        <authorList>
            <person name="Dichmann S.I."/>
            <person name="Park B.P."/>
            <person name="Pathiraja D."/>
            <person name="Choi I.-G."/>
            <person name="Stougaard P."/>
            <person name="Hennessy R.C."/>
        </authorList>
    </citation>
    <scope>NUCLEOTIDE SEQUENCE [LARGE SCALE GENOMIC DNA]</scope>
    <source>
        <strain evidence="1 2">S40</strain>
    </source>
</reference>
<sequence>MIFEQQDILAFEYFNKEKFVAMPIEWLENEFDYADSPLVKFIKVYDEGVWRSVVSKEEYVKFLEKNDNSEIKYDDNLNSYIDAYNNDENIKVIVDNDITLSNPEYKLVDIIDIYEERADYDFKELVKQSKYTKENDYGVFLTDLSANSLVMIEGRKESYNQDLVVRWINESEVIRRRIQRNQPYKDIKVFAVFEGAVLELSYGDIYKNKYNLFKKEKRNRCLL</sequence>
<keyword evidence="2" id="KW-1185">Reference proteome</keyword>
<name>A0AA92X756_9GAMM</name>
<evidence type="ECO:0000313" key="1">
    <source>
        <dbReference type="EMBL" id="RJF58461.1"/>
    </source>
</evidence>